<dbReference type="EMBL" id="SGIS01000023">
    <property type="protein sequence ID" value="RZF63672.1"/>
    <property type="molecule type" value="Genomic_DNA"/>
</dbReference>
<evidence type="ECO:0000256" key="1">
    <source>
        <dbReference type="SAM" id="SignalP"/>
    </source>
</evidence>
<protein>
    <submittedName>
        <fullName evidence="2">Uncharacterized protein</fullName>
    </submittedName>
</protein>
<sequence>MRVIAAILMSLGLVSPAVAGAGGPPPLSAYVGHPPFERVAGVTFLEHPAVRAAVRRAVADPKVRKWLLVASSSPSPPIFLKDGAIVSSGCQWHGCDRRNWAILIDPNGRRAQVCYYTGGDGARWYAGDGRSAMRAEECPSE</sequence>
<reference evidence="2 3" key="1">
    <citation type="submission" date="2019-02" db="EMBL/GenBank/DDBJ databases">
        <authorList>
            <person name="Li Y."/>
        </authorList>
    </citation>
    <scope>NUCLEOTIDE SEQUENCE [LARGE SCALE GENOMIC DNA]</scope>
    <source>
        <strain evidence="2 3">3-7</strain>
    </source>
</reference>
<dbReference type="Proteomes" id="UP000292085">
    <property type="component" value="Unassembled WGS sequence"/>
</dbReference>
<feature type="signal peptide" evidence="1">
    <location>
        <begin position="1"/>
        <end position="19"/>
    </location>
</feature>
<accession>A0A4Q6Y0H6</accession>
<dbReference type="AlphaFoldDB" id="A0A4Q6Y0H6"/>
<dbReference type="RefSeq" id="WP_130158965.1">
    <property type="nucleotide sequence ID" value="NZ_SGIS01000023.1"/>
</dbReference>
<keyword evidence="1" id="KW-0732">Signal</keyword>
<organism evidence="2 3">
    <name type="scientific">Sphingomonas populi</name>
    <dbReference type="NCBI Taxonomy" id="2484750"/>
    <lineage>
        <taxon>Bacteria</taxon>
        <taxon>Pseudomonadati</taxon>
        <taxon>Pseudomonadota</taxon>
        <taxon>Alphaproteobacteria</taxon>
        <taxon>Sphingomonadales</taxon>
        <taxon>Sphingomonadaceae</taxon>
        <taxon>Sphingomonas</taxon>
    </lineage>
</organism>
<name>A0A4Q6Y0H6_9SPHN</name>
<gene>
    <name evidence="2" type="ORF">EWE75_15200</name>
</gene>
<evidence type="ECO:0000313" key="2">
    <source>
        <dbReference type="EMBL" id="RZF63672.1"/>
    </source>
</evidence>
<comment type="caution">
    <text evidence="2">The sequence shown here is derived from an EMBL/GenBank/DDBJ whole genome shotgun (WGS) entry which is preliminary data.</text>
</comment>
<proteinExistence type="predicted"/>
<keyword evidence="3" id="KW-1185">Reference proteome</keyword>
<feature type="chain" id="PRO_5021028274" evidence="1">
    <location>
        <begin position="20"/>
        <end position="141"/>
    </location>
</feature>
<dbReference type="OrthoDB" id="7204430at2"/>
<dbReference type="Gene3D" id="3.40.1420.10">
    <property type="entry name" value="Inhibitor of vertebrate lysozyme"/>
    <property type="match status" value="1"/>
</dbReference>
<dbReference type="InterPro" id="IPR036501">
    <property type="entry name" value="Inhibitor_vert_lysozyme_sf"/>
</dbReference>
<evidence type="ECO:0000313" key="3">
    <source>
        <dbReference type="Proteomes" id="UP000292085"/>
    </source>
</evidence>